<keyword evidence="1" id="KW-1133">Transmembrane helix</keyword>
<evidence type="ECO:0000313" key="3">
    <source>
        <dbReference type="Proteomes" id="UP000823388"/>
    </source>
</evidence>
<keyword evidence="1" id="KW-0812">Transmembrane</keyword>
<keyword evidence="1" id="KW-0472">Membrane</keyword>
<comment type="caution">
    <text evidence="2">The sequence shown here is derived from an EMBL/GenBank/DDBJ whole genome shotgun (WGS) entry which is preliminary data.</text>
</comment>
<dbReference type="AlphaFoldDB" id="A0A8T0WFE1"/>
<keyword evidence="3" id="KW-1185">Reference proteome</keyword>
<accession>A0A8T0WFE1</accession>
<gene>
    <name evidence="2" type="ORF">PVAP13_1NG039724</name>
</gene>
<organism evidence="2 3">
    <name type="scientific">Panicum virgatum</name>
    <name type="common">Blackwell switchgrass</name>
    <dbReference type="NCBI Taxonomy" id="38727"/>
    <lineage>
        <taxon>Eukaryota</taxon>
        <taxon>Viridiplantae</taxon>
        <taxon>Streptophyta</taxon>
        <taxon>Embryophyta</taxon>
        <taxon>Tracheophyta</taxon>
        <taxon>Spermatophyta</taxon>
        <taxon>Magnoliopsida</taxon>
        <taxon>Liliopsida</taxon>
        <taxon>Poales</taxon>
        <taxon>Poaceae</taxon>
        <taxon>PACMAD clade</taxon>
        <taxon>Panicoideae</taxon>
        <taxon>Panicodae</taxon>
        <taxon>Paniceae</taxon>
        <taxon>Panicinae</taxon>
        <taxon>Panicum</taxon>
        <taxon>Panicum sect. Hiantes</taxon>
    </lineage>
</organism>
<evidence type="ECO:0000256" key="1">
    <source>
        <dbReference type="SAM" id="Phobius"/>
    </source>
</evidence>
<evidence type="ECO:0000313" key="2">
    <source>
        <dbReference type="EMBL" id="KAG2648281.1"/>
    </source>
</evidence>
<reference evidence="2" key="1">
    <citation type="submission" date="2020-05" db="EMBL/GenBank/DDBJ databases">
        <title>WGS assembly of Panicum virgatum.</title>
        <authorList>
            <person name="Lovell J.T."/>
            <person name="Jenkins J."/>
            <person name="Shu S."/>
            <person name="Juenger T.E."/>
            <person name="Schmutz J."/>
        </authorList>
    </citation>
    <scope>NUCLEOTIDE SEQUENCE</scope>
    <source>
        <strain evidence="2">AP13</strain>
    </source>
</reference>
<feature type="transmembrane region" description="Helical" evidence="1">
    <location>
        <begin position="72"/>
        <end position="88"/>
    </location>
</feature>
<protein>
    <submittedName>
        <fullName evidence="2">Uncharacterized protein</fullName>
    </submittedName>
</protein>
<sequence length="90" mass="10104">MTQHTKELRRTVNLHQHVHDLRAGRSMAIQVAVLQTVSLKPECLTIGPACALSCMPNLCIESVFLPYQHPQVILFVFGIFFLVCHISFGT</sequence>
<name>A0A8T0WFE1_PANVG</name>
<dbReference type="EMBL" id="CM029038">
    <property type="protein sequence ID" value="KAG2648281.1"/>
    <property type="molecule type" value="Genomic_DNA"/>
</dbReference>
<dbReference type="Proteomes" id="UP000823388">
    <property type="component" value="Chromosome 1N"/>
</dbReference>
<proteinExistence type="predicted"/>